<comment type="caution">
    <text evidence="2">The sequence shown here is derived from an EMBL/GenBank/DDBJ whole genome shotgun (WGS) entry which is preliminary data.</text>
</comment>
<dbReference type="SUPFAM" id="SSF53850">
    <property type="entry name" value="Periplasmic binding protein-like II"/>
    <property type="match status" value="1"/>
</dbReference>
<dbReference type="Gene3D" id="3.40.190.10">
    <property type="entry name" value="Periplasmic binding protein-like II"/>
    <property type="match status" value="2"/>
</dbReference>
<organism evidence="2 3">
    <name type="scientific">Paenibacillus planticolens</name>
    <dbReference type="NCBI Taxonomy" id="2654976"/>
    <lineage>
        <taxon>Bacteria</taxon>
        <taxon>Bacillati</taxon>
        <taxon>Bacillota</taxon>
        <taxon>Bacilli</taxon>
        <taxon>Bacillales</taxon>
        <taxon>Paenibacillaceae</taxon>
        <taxon>Paenibacillus</taxon>
    </lineage>
</organism>
<dbReference type="Pfam" id="PF12010">
    <property type="entry name" value="DUF3502"/>
    <property type="match status" value="1"/>
</dbReference>
<keyword evidence="3" id="KW-1185">Reference proteome</keyword>
<evidence type="ECO:0000313" key="3">
    <source>
        <dbReference type="Proteomes" id="UP000618579"/>
    </source>
</evidence>
<reference evidence="2 3" key="1">
    <citation type="submission" date="2019-10" db="EMBL/GenBank/DDBJ databases">
        <title>Description of Paenibacillus pedi sp. nov.</title>
        <authorList>
            <person name="Carlier A."/>
            <person name="Qi S."/>
        </authorList>
    </citation>
    <scope>NUCLEOTIDE SEQUENCE [LARGE SCALE GENOMIC DNA]</scope>
    <source>
        <strain evidence="2 3">LMG 31457</strain>
    </source>
</reference>
<gene>
    <name evidence="2" type="ORF">GC097_00765</name>
</gene>
<dbReference type="PROSITE" id="PS50008">
    <property type="entry name" value="PIPLC_Y_DOMAIN"/>
    <property type="match status" value="1"/>
</dbReference>
<name>A0ABX1ZFX1_9BACL</name>
<dbReference type="InterPro" id="IPR022627">
    <property type="entry name" value="DUF3502"/>
</dbReference>
<dbReference type="PANTHER" id="PTHR43649">
    <property type="entry name" value="ARABINOSE-BINDING PROTEIN-RELATED"/>
    <property type="match status" value="1"/>
</dbReference>
<proteinExistence type="predicted"/>
<evidence type="ECO:0000259" key="1">
    <source>
        <dbReference type="PROSITE" id="PS50008"/>
    </source>
</evidence>
<protein>
    <submittedName>
        <fullName evidence="2">Extracellular solute-binding protein</fullName>
    </submittedName>
</protein>
<dbReference type="InterPro" id="IPR050490">
    <property type="entry name" value="Bact_solute-bd_prot1"/>
</dbReference>
<accession>A0ABX1ZFX1</accession>
<dbReference type="EMBL" id="WHNZ01000007">
    <property type="protein sequence ID" value="NOU98557.1"/>
    <property type="molecule type" value="Genomic_DNA"/>
</dbReference>
<feature type="domain" description="PI-PLC Y-box" evidence="1">
    <location>
        <begin position="398"/>
        <end position="460"/>
    </location>
</feature>
<dbReference type="Pfam" id="PF13416">
    <property type="entry name" value="SBP_bac_8"/>
    <property type="match status" value="1"/>
</dbReference>
<dbReference type="InterPro" id="IPR006059">
    <property type="entry name" value="SBP"/>
</dbReference>
<sequence>MSSKRIATIKIGGSAMRNRVNIMLLIMTLLSMILAGCSKESTKSTVVEGDKGTTIAGDEKLPPYEVKLVFYGPAQKDLELVEKEMSQITLKKINATVKLERIEPAAWDQQTILMLTGNEQVDLIVTGGTEFSRQVAQKQLLPLDDLLKSQGQDILKALQPEILEATKVDGKVYAIPSIRDFASNTNVMMRKDLLDKYKLDASKVKTLDDLDPILETIRKNEPTITPLGKPGASAPIVNRILESSWDILGDNIGVLNSLDDLKVVNLFETPEYAKLLKTVRRWYEAGYISKDAATSKETAVDLIKANVGFGVIQKGKPGALAQTETRTNTKLELVNIGKQITSTTNITAIMLGIPANSKDPKRAMMFLNLLNSDRDLINLIDWGIEGKHYEKVGKSIDFPSGVNATNSGYNMRQGWMFGNQLLSHTWITDNPDLWIEMDQYNRESKKSAALGFSYNPSPVKTELAAITNVVRQYQSGLENGALDPEVNLPKFNAALHAAGIDKVIAEKQKQLDEWSAKNKKSGR</sequence>
<dbReference type="Proteomes" id="UP000618579">
    <property type="component" value="Unassembled WGS sequence"/>
</dbReference>
<dbReference type="PANTHER" id="PTHR43649:SF17">
    <property type="entry name" value="ABC TRANSPORTER SOLUTE BINDING PROTEIN-SUGAR TRANSPORT"/>
    <property type="match status" value="1"/>
</dbReference>
<dbReference type="InterPro" id="IPR001711">
    <property type="entry name" value="PLipase_C_Pinositol-sp_Y"/>
</dbReference>
<evidence type="ECO:0000313" key="2">
    <source>
        <dbReference type="EMBL" id="NOU98557.1"/>
    </source>
</evidence>